<evidence type="ECO:0000313" key="2">
    <source>
        <dbReference type="EMBL" id="OHU78143.1"/>
    </source>
</evidence>
<organism evidence="2 3">
    <name type="scientific">Mycobacteroides chelonae</name>
    <name type="common">Mycobacterium chelonae</name>
    <dbReference type="NCBI Taxonomy" id="1774"/>
    <lineage>
        <taxon>Bacteria</taxon>
        <taxon>Bacillati</taxon>
        <taxon>Actinomycetota</taxon>
        <taxon>Actinomycetes</taxon>
        <taxon>Mycobacteriales</taxon>
        <taxon>Mycobacteriaceae</taxon>
        <taxon>Mycobacteroides</taxon>
    </lineage>
</organism>
<evidence type="ECO:0000256" key="1">
    <source>
        <dbReference type="ARBA" id="ARBA00022729"/>
    </source>
</evidence>
<dbReference type="RefSeq" id="WP_064393419.1">
    <property type="nucleotide sequence ID" value="NZ_CP050145.1"/>
</dbReference>
<dbReference type="InterPro" id="IPR019674">
    <property type="entry name" value="Lipoprotein_LpqN/LpqT-like"/>
</dbReference>
<name>A0A1S1M6I4_MYCCH</name>
<dbReference type="EMBL" id="MLIS01000001">
    <property type="protein sequence ID" value="OHU78143.1"/>
    <property type="molecule type" value="Genomic_DNA"/>
</dbReference>
<keyword evidence="1" id="KW-0732">Signal</keyword>
<protein>
    <recommendedName>
        <fullName evidence="4">Lipoprotein LpqN</fullName>
    </recommendedName>
</protein>
<dbReference type="Pfam" id="PF10738">
    <property type="entry name" value="Lpp-LpqN"/>
    <property type="match status" value="1"/>
</dbReference>
<keyword evidence="3" id="KW-1185">Reference proteome</keyword>
<proteinExistence type="predicted"/>
<sequence length="171" mass="17676">MATADGCATSDIPRVTLDAKAPDEPMLAVPTPQGWQYSPAMNSPVIRGAVANVGLRANDFTPNAVVTLEDLTGKVASAQQGIDAEIASVEQGGMAVESRTAGTVCGHPSSTITYTLQNRPVTALIAGVEAGPKIWATVLTIQTAEPGNPAYTAGKQAILEGFQFRLPGNSR</sequence>
<evidence type="ECO:0000313" key="3">
    <source>
        <dbReference type="Proteomes" id="UP000179441"/>
    </source>
</evidence>
<dbReference type="Proteomes" id="UP000179441">
    <property type="component" value="Unassembled WGS sequence"/>
</dbReference>
<gene>
    <name evidence="2" type="ORF">BKG84_06785</name>
</gene>
<comment type="caution">
    <text evidence="2">The sequence shown here is derived from an EMBL/GenBank/DDBJ whole genome shotgun (WGS) entry which is preliminary data.</text>
</comment>
<evidence type="ECO:0008006" key="4">
    <source>
        <dbReference type="Google" id="ProtNLM"/>
    </source>
</evidence>
<reference evidence="2 3" key="1">
    <citation type="submission" date="2016-10" db="EMBL/GenBank/DDBJ databases">
        <title>Evaluation of Human, Veterinary and Environmental Mycobacterium chelonae Isolates by Core Genome Phylogenomic Analysis, Targeted Gene Comparison, and Anti-microbial Susceptibility Patterns: A Tale of Mistaken Identities.</title>
        <authorList>
            <person name="Fogelson S.B."/>
            <person name="Camus A.C."/>
            <person name="Lorenz W."/>
            <person name="Vasireddy R."/>
            <person name="Vasireddy S."/>
            <person name="Smith T."/>
            <person name="Brown-Elliott B.A."/>
            <person name="Wallace R.J.Jr."/>
            <person name="Hasan N.A."/>
            <person name="Reischl U."/>
            <person name="Sanchez S."/>
        </authorList>
    </citation>
    <scope>NUCLEOTIDE SEQUENCE [LARGE SCALE GENOMIC DNA]</scope>
    <source>
        <strain evidence="2 3">15518</strain>
    </source>
</reference>
<dbReference type="Gene3D" id="3.40.1000.10">
    <property type="entry name" value="Mog1/PsbP, alpha/beta/alpha sandwich"/>
    <property type="match status" value="1"/>
</dbReference>
<accession>A0A1S1M6I4</accession>
<dbReference type="AlphaFoldDB" id="A0A1S1M6I4"/>
<dbReference type="GeneID" id="31678558"/>